<accession>A0A5B9CY19</accession>
<evidence type="ECO:0000313" key="2">
    <source>
        <dbReference type="Proteomes" id="UP000321940"/>
    </source>
</evidence>
<dbReference type="AlphaFoldDB" id="A0A5B9CY19"/>
<dbReference type="Proteomes" id="UP000321940">
    <property type="component" value="Chromosome"/>
</dbReference>
<evidence type="ECO:0000313" key="1">
    <source>
        <dbReference type="EMBL" id="QEE09569.1"/>
    </source>
</evidence>
<protein>
    <submittedName>
        <fullName evidence="1">Uncharacterized protein</fullName>
    </submittedName>
</protein>
<sequence>MSSISQLTDFCKSLPHRIKGWIGSIDVRDYLPSFLGGKTPQPLVQFAVAGRANVPLTEAKDKERVPITHHQNVTVHVNGARDPIATGRAVSHAIQRARANALHGGTE</sequence>
<dbReference type="EMBL" id="CP031843">
    <property type="protein sequence ID" value="QEE09569.1"/>
    <property type="molecule type" value="Genomic_DNA"/>
</dbReference>
<organism evidence="1 2">
    <name type="scientific">Bartonella kosoyi</name>
    <dbReference type="NCBI Taxonomy" id="2133959"/>
    <lineage>
        <taxon>Bacteria</taxon>
        <taxon>Pseudomonadati</taxon>
        <taxon>Pseudomonadota</taxon>
        <taxon>Alphaproteobacteria</taxon>
        <taxon>Hyphomicrobiales</taxon>
        <taxon>Bartonellaceae</taxon>
        <taxon>Bartonella</taxon>
    </lineage>
</organism>
<keyword evidence="2" id="KW-1185">Reference proteome</keyword>
<reference evidence="1 2" key="1">
    <citation type="journal article" date="2020" name="Int. J. Syst. Evol. Microbiol.">
        <title>Bartonella kosoyi sp. nov. and Bartonella krasnovii sp. nov., two novel species closely related to the zoonotic Bartonella elizabethae, isolated from black rats and wild desert rodent-fleas.</title>
        <authorList>
            <person name="Gutierrez R."/>
            <person name="Shalit T."/>
            <person name="Markus B."/>
            <person name="Yuan C."/>
            <person name="Nachum-Biala Y."/>
            <person name="Elad D."/>
            <person name="Harrus S."/>
        </authorList>
    </citation>
    <scope>NUCLEOTIDE SEQUENCE [LARGE SCALE GENOMIC DNA]</scope>
    <source>
        <strain evidence="1 2">Tel Aviv</strain>
    </source>
</reference>
<dbReference type="KEGG" id="bky:D1093_08140"/>
<gene>
    <name evidence="1" type="ORF">D1093_08140</name>
</gene>
<proteinExistence type="predicted"/>
<name>A0A5B9CY19_9HYPH</name>